<protein>
    <submittedName>
        <fullName evidence="1">Uncharacterized protein</fullName>
    </submittedName>
</protein>
<reference evidence="1 2" key="1">
    <citation type="submission" date="2015-09" db="EMBL/GenBank/DDBJ databases">
        <authorList>
            <consortium name="Swine Surveillance"/>
        </authorList>
    </citation>
    <scope>NUCLEOTIDE SEQUENCE [LARGE SCALE GENOMIC DNA]</scope>
    <source>
        <strain evidence="1 2">CECT 8383</strain>
    </source>
</reference>
<sequence length="30" mass="3580">MRTLITRLNALRKKCRMTPEQADNIRFPCC</sequence>
<evidence type="ECO:0000313" key="2">
    <source>
        <dbReference type="Proteomes" id="UP000051681"/>
    </source>
</evidence>
<name>A0A0N7M1P1_9RHOB</name>
<keyword evidence="2" id="KW-1185">Reference proteome</keyword>
<gene>
    <name evidence="1" type="ORF">TM5383_01054</name>
</gene>
<dbReference type="Proteomes" id="UP000051681">
    <property type="component" value="Unassembled WGS sequence"/>
</dbReference>
<evidence type="ECO:0000313" key="1">
    <source>
        <dbReference type="EMBL" id="CUH83851.1"/>
    </source>
</evidence>
<dbReference type="AlphaFoldDB" id="A0A0N7M1P1"/>
<accession>A0A0N7M1P1</accession>
<organism evidence="1 2">
    <name type="scientific">Thalassovita mediterranea</name>
    <dbReference type="NCBI Taxonomy" id="340021"/>
    <lineage>
        <taxon>Bacteria</taxon>
        <taxon>Pseudomonadati</taxon>
        <taxon>Pseudomonadota</taxon>
        <taxon>Alphaproteobacteria</taxon>
        <taxon>Rhodobacterales</taxon>
        <taxon>Roseobacteraceae</taxon>
        <taxon>Thalassovita</taxon>
    </lineage>
</organism>
<proteinExistence type="predicted"/>
<dbReference type="EMBL" id="CYSF01000006">
    <property type="protein sequence ID" value="CUH83851.1"/>
    <property type="molecule type" value="Genomic_DNA"/>
</dbReference>